<protein>
    <submittedName>
        <fullName evidence="2">NAD(P)-dependent oxidoreductase</fullName>
    </submittedName>
</protein>
<reference evidence="2" key="1">
    <citation type="journal article" date="2020" name="mSystems">
        <title>Genome- and Community-Level Interaction Insights into Carbon Utilization and Element Cycling Functions of Hydrothermarchaeota in Hydrothermal Sediment.</title>
        <authorList>
            <person name="Zhou Z."/>
            <person name="Liu Y."/>
            <person name="Xu W."/>
            <person name="Pan J."/>
            <person name="Luo Z.H."/>
            <person name="Li M."/>
        </authorList>
    </citation>
    <scope>NUCLEOTIDE SEQUENCE [LARGE SCALE GENOMIC DNA]</scope>
    <source>
        <strain evidence="2">SpSt-8</strain>
    </source>
</reference>
<dbReference type="Gene3D" id="1.10.1040.10">
    <property type="entry name" value="N-(1-d-carboxylethyl)-l-norvaline Dehydrogenase, domain 2"/>
    <property type="match status" value="1"/>
</dbReference>
<organism evidence="2">
    <name type="scientific">Thermofilum pendens</name>
    <dbReference type="NCBI Taxonomy" id="2269"/>
    <lineage>
        <taxon>Archaea</taxon>
        <taxon>Thermoproteota</taxon>
        <taxon>Thermoprotei</taxon>
        <taxon>Thermofilales</taxon>
        <taxon>Thermofilaceae</taxon>
        <taxon>Thermofilum</taxon>
    </lineage>
</organism>
<dbReference type="PANTHER" id="PTHR43580:SF2">
    <property type="entry name" value="CYTOKINE-LIKE NUCLEAR FACTOR N-PAC"/>
    <property type="match status" value="1"/>
</dbReference>
<accession>A0A7C3SL99</accession>
<dbReference type="GO" id="GO:0051287">
    <property type="term" value="F:NAD binding"/>
    <property type="evidence" value="ECO:0007669"/>
    <property type="project" value="InterPro"/>
</dbReference>
<feature type="domain" description="3-hydroxyisobutyrate dehydrogenase-like NAD-binding" evidence="1">
    <location>
        <begin position="47"/>
        <end position="163"/>
    </location>
</feature>
<dbReference type="SUPFAM" id="SSF48179">
    <property type="entry name" value="6-phosphogluconate dehydrogenase C-terminal domain-like"/>
    <property type="match status" value="1"/>
</dbReference>
<dbReference type="Pfam" id="PF14833">
    <property type="entry name" value="NAD_binding_11"/>
    <property type="match status" value="1"/>
</dbReference>
<dbReference type="InterPro" id="IPR008927">
    <property type="entry name" value="6-PGluconate_DH-like_C_sf"/>
</dbReference>
<gene>
    <name evidence="2" type="ORF">ENV88_04510</name>
</gene>
<dbReference type="EMBL" id="DTIB01000091">
    <property type="protein sequence ID" value="HGB25291.1"/>
    <property type="molecule type" value="Genomic_DNA"/>
</dbReference>
<evidence type="ECO:0000259" key="1">
    <source>
        <dbReference type="Pfam" id="PF14833"/>
    </source>
</evidence>
<dbReference type="InterPro" id="IPR029154">
    <property type="entry name" value="HIBADH-like_NADP-bd"/>
</dbReference>
<evidence type="ECO:0000313" key="2">
    <source>
        <dbReference type="EMBL" id="HGB25291.1"/>
    </source>
</evidence>
<proteinExistence type="predicted"/>
<sequence length="176" mass="19667">MGGPSEAQRGELLGIAGGDLKALERLRPVLSAYLRELVYVDSPEEAAVIKLAVNSLYFSSMIGLAEAILLAEAWGLDASKLFQIVDKIWVRAIVERYGERLLAEEKPLRFKMRLAAKDMFYAMKAGYDRGQPLPHISALAQIFLEASTLGGMSEEDYTKVIDFLRSRSRPRRSRTT</sequence>
<comment type="caution">
    <text evidence="2">The sequence shown here is derived from an EMBL/GenBank/DDBJ whole genome shotgun (WGS) entry which is preliminary data.</text>
</comment>
<dbReference type="PANTHER" id="PTHR43580">
    <property type="entry name" value="OXIDOREDUCTASE GLYR1-RELATED"/>
    <property type="match status" value="1"/>
</dbReference>
<name>A0A7C3SL99_THEPE</name>
<dbReference type="InterPro" id="IPR013328">
    <property type="entry name" value="6PGD_dom2"/>
</dbReference>
<dbReference type="AlphaFoldDB" id="A0A7C3SL99"/>
<dbReference type="InterPro" id="IPR051265">
    <property type="entry name" value="HIBADH-related_NP60_sf"/>
</dbReference>